<comment type="caution">
    <text evidence="1">The sequence shown here is derived from an EMBL/GenBank/DDBJ whole genome shotgun (WGS) entry which is preliminary data.</text>
</comment>
<dbReference type="EMBL" id="CM026423">
    <property type="protein sequence ID" value="KAG0584774.1"/>
    <property type="molecule type" value="Genomic_DNA"/>
</dbReference>
<name>A0A8T0ILX0_CERPU</name>
<accession>A0A8T0ILX0</accession>
<dbReference type="AlphaFoldDB" id="A0A8T0ILX0"/>
<reference evidence="1" key="1">
    <citation type="submission" date="2020-06" db="EMBL/GenBank/DDBJ databases">
        <title>WGS assembly of Ceratodon purpureus strain R40.</title>
        <authorList>
            <person name="Carey S.B."/>
            <person name="Jenkins J."/>
            <person name="Shu S."/>
            <person name="Lovell J.T."/>
            <person name="Sreedasyam A."/>
            <person name="Maumus F."/>
            <person name="Tiley G.P."/>
            <person name="Fernandez-Pozo N."/>
            <person name="Barry K."/>
            <person name="Chen C."/>
            <person name="Wang M."/>
            <person name="Lipzen A."/>
            <person name="Daum C."/>
            <person name="Saski C.A."/>
            <person name="Payton A.C."/>
            <person name="Mcbreen J.C."/>
            <person name="Conrad R.E."/>
            <person name="Kollar L.M."/>
            <person name="Olsson S."/>
            <person name="Huttunen S."/>
            <person name="Landis J.B."/>
            <person name="Wickett N.J."/>
            <person name="Johnson M.G."/>
            <person name="Rensing S.A."/>
            <person name="Grimwood J."/>
            <person name="Schmutz J."/>
            <person name="Mcdaniel S.F."/>
        </authorList>
    </citation>
    <scope>NUCLEOTIDE SEQUENCE</scope>
    <source>
        <strain evidence="1">R40</strain>
    </source>
</reference>
<evidence type="ECO:0000313" key="1">
    <source>
        <dbReference type="EMBL" id="KAG0584774.1"/>
    </source>
</evidence>
<dbReference type="Proteomes" id="UP000822688">
    <property type="component" value="Chromosome 3"/>
</dbReference>
<sequence>MEWAGANHACLQAILGRIFGGTWSRGGREQANLFSRAAPNNPSLCPLQFSLWGLEDNQTRRLPPHCPAPSVLIQNFAALLLPAFSFPSDLRTVEVPGFYTYPTRNGYKCTPILKYLYVLSTAKIQVLHTYCLWVYSQALRWHLRLLFL</sequence>
<gene>
    <name evidence="1" type="ORF">KC19_3G233300</name>
</gene>
<keyword evidence="2" id="KW-1185">Reference proteome</keyword>
<protein>
    <submittedName>
        <fullName evidence="1">Uncharacterized protein</fullName>
    </submittedName>
</protein>
<evidence type="ECO:0000313" key="2">
    <source>
        <dbReference type="Proteomes" id="UP000822688"/>
    </source>
</evidence>
<proteinExistence type="predicted"/>
<organism evidence="1 2">
    <name type="scientific">Ceratodon purpureus</name>
    <name type="common">Fire moss</name>
    <name type="synonym">Dicranum purpureum</name>
    <dbReference type="NCBI Taxonomy" id="3225"/>
    <lineage>
        <taxon>Eukaryota</taxon>
        <taxon>Viridiplantae</taxon>
        <taxon>Streptophyta</taxon>
        <taxon>Embryophyta</taxon>
        <taxon>Bryophyta</taxon>
        <taxon>Bryophytina</taxon>
        <taxon>Bryopsida</taxon>
        <taxon>Dicranidae</taxon>
        <taxon>Pseudoditrichales</taxon>
        <taxon>Ditrichaceae</taxon>
        <taxon>Ceratodon</taxon>
    </lineage>
</organism>